<reference evidence="2" key="1">
    <citation type="journal article" date="2022" name="bioRxiv">
        <title>Sequencing and chromosome-scale assembly of the giantPleurodeles waltlgenome.</title>
        <authorList>
            <person name="Brown T."/>
            <person name="Elewa A."/>
            <person name="Iarovenko S."/>
            <person name="Subramanian E."/>
            <person name="Araus A.J."/>
            <person name="Petzold A."/>
            <person name="Susuki M."/>
            <person name="Suzuki K.-i.T."/>
            <person name="Hayashi T."/>
            <person name="Toyoda A."/>
            <person name="Oliveira C."/>
            <person name="Osipova E."/>
            <person name="Leigh N.D."/>
            <person name="Simon A."/>
            <person name="Yun M.H."/>
        </authorList>
    </citation>
    <scope>NUCLEOTIDE SEQUENCE</scope>
    <source>
        <strain evidence="2">20211129_DDA</strain>
        <tissue evidence="2">Liver</tissue>
    </source>
</reference>
<name>A0AAV7QAG1_PLEWA</name>
<dbReference type="InterPro" id="IPR004244">
    <property type="entry name" value="Transposase_22"/>
</dbReference>
<organism evidence="2 3">
    <name type="scientific">Pleurodeles waltl</name>
    <name type="common">Iberian ribbed newt</name>
    <dbReference type="NCBI Taxonomy" id="8319"/>
    <lineage>
        <taxon>Eukaryota</taxon>
        <taxon>Metazoa</taxon>
        <taxon>Chordata</taxon>
        <taxon>Craniata</taxon>
        <taxon>Vertebrata</taxon>
        <taxon>Euteleostomi</taxon>
        <taxon>Amphibia</taxon>
        <taxon>Batrachia</taxon>
        <taxon>Caudata</taxon>
        <taxon>Salamandroidea</taxon>
        <taxon>Salamandridae</taxon>
        <taxon>Pleurodelinae</taxon>
        <taxon>Pleurodeles</taxon>
    </lineage>
</organism>
<gene>
    <name evidence="2" type="ORF">NDU88_002823</name>
</gene>
<evidence type="ECO:0000313" key="3">
    <source>
        <dbReference type="Proteomes" id="UP001066276"/>
    </source>
</evidence>
<dbReference type="Gene3D" id="3.30.70.1820">
    <property type="entry name" value="L1 transposable element, RRM domain"/>
    <property type="match status" value="1"/>
</dbReference>
<accession>A0AAV7QAG1</accession>
<evidence type="ECO:0000256" key="1">
    <source>
        <dbReference type="SAM" id="Coils"/>
    </source>
</evidence>
<dbReference type="AlphaFoldDB" id="A0AAV7QAG1"/>
<evidence type="ECO:0000313" key="2">
    <source>
        <dbReference type="EMBL" id="KAJ1136406.1"/>
    </source>
</evidence>
<feature type="coiled-coil region" evidence="1">
    <location>
        <begin position="82"/>
        <end position="113"/>
    </location>
</feature>
<keyword evidence="1" id="KW-0175">Coiled coil</keyword>
<keyword evidence="3" id="KW-1185">Reference proteome</keyword>
<dbReference type="PANTHER" id="PTHR11505">
    <property type="entry name" value="L1 TRANSPOSABLE ELEMENT-RELATED"/>
    <property type="match status" value="1"/>
</dbReference>
<comment type="caution">
    <text evidence="2">The sequence shown here is derived from an EMBL/GenBank/DDBJ whole genome shotgun (WGS) entry which is preliminary data.</text>
</comment>
<protein>
    <submittedName>
        <fullName evidence="2">Uncharacterized protein</fullName>
    </submittedName>
</protein>
<dbReference type="Proteomes" id="UP001066276">
    <property type="component" value="Chromosome 6"/>
</dbReference>
<proteinExistence type="predicted"/>
<sequence length="201" mass="22854">MQDLEGGFLQQGRSPQVQGLVEESLNQSIAGMIRALVLEVRGGFEISHSNQKEIRDLCKVLGQRFDDLAEKTTALEVEVSGLRRAMEENRGAIQDLKMEEDRVQLKLQLMENNLRRNNLRFLNVPEGLKGGDVKGLLVRLIKQGVQVDDTKEDIARDIQRVHRDPFRKNTNGDKPRKILVCFHMYAIKKCILAAALKKKSH</sequence>
<dbReference type="EMBL" id="JANPWB010000010">
    <property type="protein sequence ID" value="KAJ1136406.1"/>
    <property type="molecule type" value="Genomic_DNA"/>
</dbReference>